<feature type="compositionally biased region" description="Polar residues" evidence="1">
    <location>
        <begin position="1"/>
        <end position="16"/>
    </location>
</feature>
<sequence length="50" mass="5468">MPQYRPSTLNRDTQPAPSRCTPNGALKALVRSPAPAGRHRVIRTASDQRA</sequence>
<gene>
    <name evidence="2" type="ORF">PGTUg99_034411</name>
</gene>
<evidence type="ECO:0000313" key="2">
    <source>
        <dbReference type="EMBL" id="KAA1129684.1"/>
    </source>
</evidence>
<evidence type="ECO:0000256" key="1">
    <source>
        <dbReference type="SAM" id="MobiDB-lite"/>
    </source>
</evidence>
<evidence type="ECO:0000313" key="3">
    <source>
        <dbReference type="Proteomes" id="UP000325313"/>
    </source>
</evidence>
<dbReference type="AlphaFoldDB" id="A0A5B0RYN6"/>
<proteinExistence type="predicted"/>
<organism evidence="2 3">
    <name type="scientific">Puccinia graminis f. sp. tritici</name>
    <dbReference type="NCBI Taxonomy" id="56615"/>
    <lineage>
        <taxon>Eukaryota</taxon>
        <taxon>Fungi</taxon>
        <taxon>Dikarya</taxon>
        <taxon>Basidiomycota</taxon>
        <taxon>Pucciniomycotina</taxon>
        <taxon>Pucciniomycetes</taxon>
        <taxon>Pucciniales</taxon>
        <taxon>Pucciniaceae</taxon>
        <taxon>Puccinia</taxon>
    </lineage>
</organism>
<accession>A0A5B0RYN6</accession>
<protein>
    <submittedName>
        <fullName evidence="2">Uncharacterized protein</fullName>
    </submittedName>
</protein>
<dbReference type="Proteomes" id="UP000325313">
    <property type="component" value="Unassembled WGS sequence"/>
</dbReference>
<feature type="region of interest" description="Disordered" evidence="1">
    <location>
        <begin position="1"/>
        <end position="50"/>
    </location>
</feature>
<reference evidence="2 3" key="1">
    <citation type="submission" date="2019-05" db="EMBL/GenBank/DDBJ databases">
        <title>Emergence of the Ug99 lineage of the wheat stem rust pathogen through somatic hybridization.</title>
        <authorList>
            <person name="Li F."/>
            <person name="Upadhyaya N.M."/>
            <person name="Sperschneider J."/>
            <person name="Matny O."/>
            <person name="Nguyen-Phuc H."/>
            <person name="Mago R."/>
            <person name="Raley C."/>
            <person name="Miller M.E."/>
            <person name="Silverstein K.A.T."/>
            <person name="Henningsen E."/>
            <person name="Hirsch C.D."/>
            <person name="Visser B."/>
            <person name="Pretorius Z.A."/>
            <person name="Steffenson B.J."/>
            <person name="Schwessinger B."/>
            <person name="Dodds P.N."/>
            <person name="Figueroa M."/>
        </authorList>
    </citation>
    <scope>NUCLEOTIDE SEQUENCE [LARGE SCALE GENOMIC DNA]</scope>
    <source>
        <strain evidence="2 3">Ug99</strain>
    </source>
</reference>
<comment type="caution">
    <text evidence="2">The sequence shown here is derived from an EMBL/GenBank/DDBJ whole genome shotgun (WGS) entry which is preliminary data.</text>
</comment>
<dbReference type="EMBL" id="VDEP01000136">
    <property type="protein sequence ID" value="KAA1129684.1"/>
    <property type="molecule type" value="Genomic_DNA"/>
</dbReference>
<name>A0A5B0RYN6_PUCGR</name>